<dbReference type="OMA" id="ESHSHAR"/>
<feature type="domain" description="Bin3-type SAM" evidence="8">
    <location>
        <begin position="199"/>
        <end position="581"/>
    </location>
</feature>
<dbReference type="CDD" id="cd02440">
    <property type="entry name" value="AdoMet_MTases"/>
    <property type="match status" value="1"/>
</dbReference>
<evidence type="ECO:0000256" key="5">
    <source>
        <dbReference type="PROSITE-ProRule" id="PRU00848"/>
    </source>
</evidence>
<evidence type="ECO:0000256" key="3">
    <source>
        <dbReference type="ARBA" id="ARBA00022679"/>
    </source>
</evidence>
<evidence type="ECO:0000256" key="2">
    <source>
        <dbReference type="ARBA" id="ARBA00022603"/>
    </source>
</evidence>
<dbReference type="VEuPathDB" id="CryptoDB:Vbra_20798"/>
<name>A0A0G4ETF9_VITBC</name>
<feature type="compositionally biased region" description="Basic and acidic residues" evidence="7">
    <location>
        <begin position="1"/>
        <end position="19"/>
    </location>
</feature>
<keyword evidence="10" id="KW-1185">Reference proteome</keyword>
<dbReference type="InterPro" id="IPR024160">
    <property type="entry name" value="BIN3_SAM-bd_dom"/>
</dbReference>
<evidence type="ECO:0000259" key="8">
    <source>
        <dbReference type="PROSITE" id="PS51515"/>
    </source>
</evidence>
<organism evidence="9 10">
    <name type="scientific">Vitrella brassicaformis (strain CCMP3155)</name>
    <dbReference type="NCBI Taxonomy" id="1169540"/>
    <lineage>
        <taxon>Eukaryota</taxon>
        <taxon>Sar</taxon>
        <taxon>Alveolata</taxon>
        <taxon>Colpodellida</taxon>
        <taxon>Vitrellaceae</taxon>
        <taxon>Vitrella</taxon>
    </lineage>
</organism>
<dbReference type="InterPro" id="IPR039772">
    <property type="entry name" value="Bin3-like"/>
</dbReference>
<dbReference type="EMBL" id="CDMY01000306">
    <property type="protein sequence ID" value="CEM01594.1"/>
    <property type="molecule type" value="Genomic_DNA"/>
</dbReference>
<dbReference type="AlphaFoldDB" id="A0A0G4ETF9"/>
<dbReference type="OrthoDB" id="540004at2759"/>
<evidence type="ECO:0000256" key="6">
    <source>
        <dbReference type="RuleBase" id="RU367087"/>
    </source>
</evidence>
<dbReference type="Pfam" id="PF06859">
    <property type="entry name" value="Bin3"/>
    <property type="match status" value="1"/>
</dbReference>
<sequence length="636" mass="70774">MDSEDLHRPPHIPLSERPRSRSQSARPFKRRRPNASRPRSPSHRKGKRRNFSHRESESPESTNHRPSPSPLRKKRRLQDVPSRQNHDAKEGESSQRDGTAAERGRTDDAGAQQGDRKPSSAAASASASGGGEAKKKPLSKKKARRLERDAKGLPAVLQPLGLIRGPIRHQNKPVYTHGNYNRYYDGYRDPSHLYESQVDPRIDALVRFDPQLFEAKYVLDIGCNIGVIPLTVAALLDPMHVVGIDVDVELVAEANRILKRIKKNGWQIRVDTAKRKMPKKHHGRDKPDAADAAVAAECAASGRPYPWAHPGTKPLHWWEAPQSVIDKVRREETKRHGRDGTPSAADATAAAAPPRHTATLGKLHDDAVSGKGRQAQQQEPELPDGEIDIDLAALNETQEGEGGGEEEASDEGVFDEEEEDEGGEGSLDQLETDDKSPHSSQESFPHNIEFRAENFVLSDIFERRGDQFGVILALSVIKWVHIHQGDTGVRDFFVKVYRLLEPGGLFVLEPQPWSSYKKKAKTLPPDIQQSINAIQLKPQDFEDLLTRQVGFEKVTEIAAPQPEGAPKGFKRPLQIFRKQLRGEETGQVADAGAAGFPPPFPSSAQHLRTPFEEEAMFDEDEDQHELKAHHGVTVEC</sequence>
<dbReference type="GO" id="GO:0032259">
    <property type="term" value="P:methylation"/>
    <property type="evidence" value="ECO:0007669"/>
    <property type="project" value="UniProtKB-KW"/>
</dbReference>
<evidence type="ECO:0000313" key="9">
    <source>
        <dbReference type="EMBL" id="CEM01594.1"/>
    </source>
</evidence>
<accession>A0A0G4ETF9</accession>
<feature type="compositionally biased region" description="Basic and acidic residues" evidence="7">
    <location>
        <begin position="84"/>
        <end position="118"/>
    </location>
</feature>
<dbReference type="GO" id="GO:0008173">
    <property type="term" value="F:RNA methyltransferase activity"/>
    <property type="evidence" value="ECO:0007669"/>
    <property type="project" value="UniProtKB-UniRule"/>
</dbReference>
<dbReference type="InterPro" id="IPR029063">
    <property type="entry name" value="SAM-dependent_MTases_sf"/>
</dbReference>
<dbReference type="GO" id="GO:0040031">
    <property type="term" value="P:snRNA modification"/>
    <property type="evidence" value="ECO:0007669"/>
    <property type="project" value="TreeGrafter"/>
</dbReference>
<feature type="compositionally biased region" description="Basic residues" evidence="7">
    <location>
        <begin position="27"/>
        <end position="51"/>
    </location>
</feature>
<dbReference type="InterPro" id="IPR010675">
    <property type="entry name" value="Bin3_C"/>
</dbReference>
<feature type="region of interest" description="Disordered" evidence="7">
    <location>
        <begin position="1"/>
        <end position="151"/>
    </location>
</feature>
<protein>
    <recommendedName>
        <fullName evidence="6">RNA methyltransferase</fullName>
        <ecNumber evidence="6">2.1.1.-</ecNumber>
    </recommendedName>
</protein>
<dbReference type="GO" id="GO:0017069">
    <property type="term" value="F:snRNA binding"/>
    <property type="evidence" value="ECO:0007669"/>
    <property type="project" value="TreeGrafter"/>
</dbReference>
<evidence type="ECO:0000313" key="10">
    <source>
        <dbReference type="Proteomes" id="UP000041254"/>
    </source>
</evidence>
<feature type="region of interest" description="Disordered" evidence="7">
    <location>
        <begin position="584"/>
        <end position="605"/>
    </location>
</feature>
<dbReference type="PROSITE" id="PS51515">
    <property type="entry name" value="BIN3_SAM"/>
    <property type="match status" value="1"/>
</dbReference>
<gene>
    <name evidence="9" type="ORF">Vbra_20798</name>
</gene>
<dbReference type="GO" id="GO:0008171">
    <property type="term" value="F:O-methyltransferase activity"/>
    <property type="evidence" value="ECO:0007669"/>
    <property type="project" value="UniProtKB-UniRule"/>
</dbReference>
<comment type="similarity">
    <text evidence="1 6">Belongs to the methyltransferase superfamily.</text>
</comment>
<dbReference type="STRING" id="1169540.A0A0G4ETF9"/>
<dbReference type="EC" id="2.1.1.-" evidence="6"/>
<dbReference type="Proteomes" id="UP000041254">
    <property type="component" value="Unassembled WGS sequence"/>
</dbReference>
<feature type="region of interest" description="Disordered" evidence="7">
    <location>
        <begin position="366"/>
        <end position="385"/>
    </location>
</feature>
<keyword evidence="4 5" id="KW-0949">S-adenosyl-L-methionine</keyword>
<dbReference type="PANTHER" id="PTHR12315">
    <property type="entry name" value="BICOID-INTERACTING PROTEIN RELATED"/>
    <property type="match status" value="1"/>
</dbReference>
<feature type="compositionally biased region" description="Acidic residues" evidence="7">
    <location>
        <begin position="398"/>
        <end position="423"/>
    </location>
</feature>
<dbReference type="InParanoid" id="A0A0G4ETF9"/>
<feature type="region of interest" description="Disordered" evidence="7">
    <location>
        <begin position="398"/>
        <end position="445"/>
    </location>
</feature>
<evidence type="ECO:0000256" key="7">
    <source>
        <dbReference type="SAM" id="MobiDB-lite"/>
    </source>
</evidence>
<dbReference type="PANTHER" id="PTHR12315:SF0">
    <property type="entry name" value="7SK SNRNA METHYLPHOSPHATE CAPPING ENZYME"/>
    <property type="match status" value="1"/>
</dbReference>
<keyword evidence="3 6" id="KW-0808">Transferase</keyword>
<feature type="region of interest" description="Disordered" evidence="7">
    <location>
        <begin position="330"/>
        <end position="360"/>
    </location>
</feature>
<dbReference type="PhylomeDB" id="A0A0G4ETF9"/>
<feature type="compositionally biased region" description="Low complexity" evidence="7">
    <location>
        <begin position="341"/>
        <end position="359"/>
    </location>
</feature>
<feature type="compositionally biased region" description="Basic residues" evidence="7">
    <location>
        <begin position="136"/>
        <end position="145"/>
    </location>
</feature>
<dbReference type="SUPFAM" id="SSF53335">
    <property type="entry name" value="S-adenosyl-L-methionine-dependent methyltransferases"/>
    <property type="match status" value="1"/>
</dbReference>
<proteinExistence type="inferred from homology"/>
<keyword evidence="2 6" id="KW-0489">Methyltransferase</keyword>
<dbReference type="Gene3D" id="3.40.50.150">
    <property type="entry name" value="Vaccinia Virus protein VP39"/>
    <property type="match status" value="2"/>
</dbReference>
<evidence type="ECO:0000256" key="4">
    <source>
        <dbReference type="ARBA" id="ARBA00022691"/>
    </source>
</evidence>
<evidence type="ECO:0000256" key="1">
    <source>
        <dbReference type="ARBA" id="ARBA00008361"/>
    </source>
</evidence>
<reference evidence="9 10" key="1">
    <citation type="submission" date="2014-11" db="EMBL/GenBank/DDBJ databases">
        <authorList>
            <person name="Zhu J."/>
            <person name="Qi W."/>
            <person name="Song R."/>
        </authorList>
    </citation>
    <scope>NUCLEOTIDE SEQUENCE [LARGE SCALE GENOMIC DNA]</scope>
</reference>